<gene>
    <name evidence="2" type="primary">CSON002384</name>
</gene>
<organism evidence="2">
    <name type="scientific">Culicoides sonorensis</name>
    <name type="common">Biting midge</name>
    <dbReference type="NCBI Taxonomy" id="179676"/>
    <lineage>
        <taxon>Eukaryota</taxon>
        <taxon>Metazoa</taxon>
        <taxon>Ecdysozoa</taxon>
        <taxon>Arthropoda</taxon>
        <taxon>Hexapoda</taxon>
        <taxon>Insecta</taxon>
        <taxon>Pterygota</taxon>
        <taxon>Neoptera</taxon>
        <taxon>Endopterygota</taxon>
        <taxon>Diptera</taxon>
        <taxon>Nematocera</taxon>
        <taxon>Chironomoidea</taxon>
        <taxon>Ceratopogonidae</taxon>
        <taxon>Ceratopogoninae</taxon>
        <taxon>Culicoides</taxon>
        <taxon>Monoculicoides</taxon>
    </lineage>
</organism>
<dbReference type="VEuPathDB" id="VectorBase:CSON002384"/>
<sequence>MFIINNKHPIQGKGNQSPKGYKEDIQSQYRSPKLSSQLTFPSIGDDTHLARLSAYHRLASQFNLQYIPQLLDFQNNLRNIPNTGSSLSRMPPPINLSTLESNAGTSSGTKPQFSDTKLVFKGYNFYKSWENFSKRMGGIKVQFFILVNKYVERKLNKNLQYKGYQFINANIIDYSNKHYYYCANHLKHKCDAMLVITGDFMSTELLNQHHSNCQCKKIQGVRLKHHDDSLEDRKPLQFGFLYPRTTLHTYGKSVTTKLPEFVTLQDNFIIDSDSRRYIWCWTNKSETIRLAKCANQFTTKCKASMQVSQDMQVLKRSADPHNMECLEKQKNDN</sequence>
<accession>A0A336LVG3</accession>
<protein>
    <submittedName>
        <fullName evidence="2">CSON002384 protein</fullName>
    </submittedName>
</protein>
<dbReference type="AlphaFoldDB" id="A0A336LVG3"/>
<evidence type="ECO:0000256" key="1">
    <source>
        <dbReference type="SAM" id="MobiDB-lite"/>
    </source>
</evidence>
<reference evidence="2" key="1">
    <citation type="submission" date="2018-07" db="EMBL/GenBank/DDBJ databases">
        <authorList>
            <person name="Quirk P.G."/>
            <person name="Krulwich T.A."/>
        </authorList>
    </citation>
    <scope>NUCLEOTIDE SEQUENCE</scope>
</reference>
<evidence type="ECO:0000313" key="2">
    <source>
        <dbReference type="EMBL" id="SSX17628.1"/>
    </source>
</evidence>
<proteinExistence type="predicted"/>
<dbReference type="EMBL" id="UFQT01000013">
    <property type="protein sequence ID" value="SSX17628.1"/>
    <property type="molecule type" value="Genomic_DNA"/>
</dbReference>
<feature type="region of interest" description="Disordered" evidence="1">
    <location>
        <begin position="1"/>
        <end position="28"/>
    </location>
</feature>
<name>A0A336LVG3_CULSO</name>